<evidence type="ECO:0000256" key="1">
    <source>
        <dbReference type="ARBA" id="ARBA00004123"/>
    </source>
</evidence>
<feature type="domain" description="AP2/ERF" evidence="9">
    <location>
        <begin position="46"/>
        <end position="103"/>
    </location>
</feature>
<dbReference type="PROSITE" id="PS51032">
    <property type="entry name" value="AP2_ERF"/>
    <property type="match status" value="1"/>
</dbReference>
<keyword evidence="4" id="KW-0010">Activator</keyword>
<dbReference type="PANTHER" id="PTHR31985:SF300">
    <property type="entry name" value="ETHYLENE-RESPONSIVE TRANSCRIPTION FACTOR ERF035"/>
    <property type="match status" value="1"/>
</dbReference>
<dbReference type="SUPFAM" id="SSF54171">
    <property type="entry name" value="DNA-binding domain"/>
    <property type="match status" value="1"/>
</dbReference>
<dbReference type="EMBL" id="JASCZI010031225">
    <property type="protein sequence ID" value="MED6126282.1"/>
    <property type="molecule type" value="Genomic_DNA"/>
</dbReference>
<dbReference type="Pfam" id="PF00847">
    <property type="entry name" value="AP2"/>
    <property type="match status" value="1"/>
</dbReference>
<evidence type="ECO:0000256" key="4">
    <source>
        <dbReference type="ARBA" id="ARBA00023159"/>
    </source>
</evidence>
<evidence type="ECO:0000313" key="11">
    <source>
        <dbReference type="Proteomes" id="UP001341840"/>
    </source>
</evidence>
<feature type="compositionally biased region" description="Low complexity" evidence="8">
    <location>
        <begin position="143"/>
        <end position="166"/>
    </location>
</feature>
<dbReference type="InterPro" id="IPR051032">
    <property type="entry name" value="AP2/ERF_TF_ERF_subfamily"/>
</dbReference>
<dbReference type="CDD" id="cd00018">
    <property type="entry name" value="AP2"/>
    <property type="match status" value="1"/>
</dbReference>
<dbReference type="PRINTS" id="PR00367">
    <property type="entry name" value="ETHRSPELEMNT"/>
</dbReference>
<feature type="compositionally biased region" description="Low complexity" evidence="8">
    <location>
        <begin position="10"/>
        <end position="24"/>
    </location>
</feature>
<comment type="subcellular location">
    <subcellularLocation>
        <location evidence="1">Nucleus</location>
    </subcellularLocation>
</comment>
<dbReference type="InterPro" id="IPR016177">
    <property type="entry name" value="DNA-bd_dom_sf"/>
</dbReference>
<name>A0ABU6RQN2_9FABA</name>
<gene>
    <name evidence="10" type="ORF">PIB30_076849</name>
</gene>
<keyword evidence="5" id="KW-0804">Transcription</keyword>
<evidence type="ECO:0000256" key="7">
    <source>
        <dbReference type="ARBA" id="ARBA00024343"/>
    </source>
</evidence>
<evidence type="ECO:0000313" key="10">
    <source>
        <dbReference type="EMBL" id="MED6126282.1"/>
    </source>
</evidence>
<dbReference type="SMART" id="SM00380">
    <property type="entry name" value="AP2"/>
    <property type="match status" value="1"/>
</dbReference>
<dbReference type="Proteomes" id="UP001341840">
    <property type="component" value="Unassembled WGS sequence"/>
</dbReference>
<dbReference type="InterPro" id="IPR036955">
    <property type="entry name" value="AP2/ERF_dom_sf"/>
</dbReference>
<keyword evidence="11" id="KW-1185">Reference proteome</keyword>
<feature type="region of interest" description="Disordered" evidence="8">
    <location>
        <begin position="136"/>
        <end position="171"/>
    </location>
</feature>
<evidence type="ECO:0000256" key="2">
    <source>
        <dbReference type="ARBA" id="ARBA00023015"/>
    </source>
</evidence>
<keyword evidence="6" id="KW-0539">Nucleus</keyword>
<sequence>MESSGDEENNNNNNRTSTSSSCSSEELELGGKKKRERERESEKHATYRGVRMRNWGKWVSEIRQPRKKTRIWLGTYPTAEMAARAHDVAAIAIKGDSAFLNFPHLAGLLPRPATTSPKDIQLAAAIAANDTAFKFHHHHDSKPNQQPPSSSSSSSSSSSNDESSSQEQDETLFDLPDLFPADDGLCSYPSSSSWHFRIEDPLLFFSLDNY</sequence>
<comment type="caution">
    <text evidence="10">The sequence shown here is derived from an EMBL/GenBank/DDBJ whole genome shotgun (WGS) entry which is preliminary data.</text>
</comment>
<dbReference type="PANTHER" id="PTHR31985">
    <property type="entry name" value="ETHYLENE-RESPONSIVE TRANSCRIPTION FACTOR ERF042-RELATED"/>
    <property type="match status" value="1"/>
</dbReference>
<dbReference type="Gene3D" id="3.30.730.10">
    <property type="entry name" value="AP2/ERF domain"/>
    <property type="match status" value="1"/>
</dbReference>
<comment type="similarity">
    <text evidence="7">Belongs to the AP2/ERF transcription factor family. ERF subfamily.</text>
</comment>
<dbReference type="InterPro" id="IPR001471">
    <property type="entry name" value="AP2/ERF_dom"/>
</dbReference>
<reference evidence="10 11" key="1">
    <citation type="journal article" date="2023" name="Plants (Basel)">
        <title>Bridging the Gap: Combining Genomics and Transcriptomics Approaches to Understand Stylosanthes scabra, an Orphan Legume from the Brazilian Caatinga.</title>
        <authorList>
            <person name="Ferreira-Neto J.R.C."/>
            <person name="da Silva M.D."/>
            <person name="Binneck E."/>
            <person name="de Melo N.F."/>
            <person name="da Silva R.H."/>
            <person name="de Melo A.L.T.M."/>
            <person name="Pandolfi V."/>
            <person name="Bustamante F.O."/>
            <person name="Brasileiro-Vidal A.C."/>
            <person name="Benko-Iseppon A.M."/>
        </authorList>
    </citation>
    <scope>NUCLEOTIDE SEQUENCE [LARGE SCALE GENOMIC DNA]</scope>
    <source>
        <tissue evidence="10">Leaves</tissue>
    </source>
</reference>
<evidence type="ECO:0000256" key="8">
    <source>
        <dbReference type="SAM" id="MobiDB-lite"/>
    </source>
</evidence>
<proteinExistence type="inferred from homology"/>
<organism evidence="10 11">
    <name type="scientific">Stylosanthes scabra</name>
    <dbReference type="NCBI Taxonomy" id="79078"/>
    <lineage>
        <taxon>Eukaryota</taxon>
        <taxon>Viridiplantae</taxon>
        <taxon>Streptophyta</taxon>
        <taxon>Embryophyta</taxon>
        <taxon>Tracheophyta</taxon>
        <taxon>Spermatophyta</taxon>
        <taxon>Magnoliopsida</taxon>
        <taxon>eudicotyledons</taxon>
        <taxon>Gunneridae</taxon>
        <taxon>Pentapetalae</taxon>
        <taxon>rosids</taxon>
        <taxon>fabids</taxon>
        <taxon>Fabales</taxon>
        <taxon>Fabaceae</taxon>
        <taxon>Papilionoideae</taxon>
        <taxon>50 kb inversion clade</taxon>
        <taxon>dalbergioids sensu lato</taxon>
        <taxon>Dalbergieae</taxon>
        <taxon>Pterocarpus clade</taxon>
        <taxon>Stylosanthes</taxon>
    </lineage>
</organism>
<feature type="region of interest" description="Disordered" evidence="8">
    <location>
        <begin position="1"/>
        <end position="45"/>
    </location>
</feature>
<protein>
    <recommendedName>
        <fullName evidence="9">AP2/ERF domain-containing protein</fullName>
    </recommendedName>
</protein>
<evidence type="ECO:0000256" key="6">
    <source>
        <dbReference type="ARBA" id="ARBA00023242"/>
    </source>
</evidence>
<evidence type="ECO:0000259" key="9">
    <source>
        <dbReference type="PROSITE" id="PS51032"/>
    </source>
</evidence>
<evidence type="ECO:0000256" key="3">
    <source>
        <dbReference type="ARBA" id="ARBA00023125"/>
    </source>
</evidence>
<evidence type="ECO:0000256" key="5">
    <source>
        <dbReference type="ARBA" id="ARBA00023163"/>
    </source>
</evidence>
<accession>A0ABU6RQN2</accession>
<keyword evidence="2" id="KW-0805">Transcription regulation</keyword>
<keyword evidence="3" id="KW-0238">DNA-binding</keyword>